<dbReference type="Pfam" id="PF04420">
    <property type="entry name" value="CHD5"/>
    <property type="match status" value="1"/>
</dbReference>
<keyword evidence="7" id="KW-0812">Transmembrane</keyword>
<evidence type="ECO:0000256" key="3">
    <source>
        <dbReference type="ARBA" id="ARBA00023159"/>
    </source>
</evidence>
<dbReference type="SUPFAM" id="SSF140718">
    <property type="entry name" value="Mediator hinge subcomplex-like"/>
    <property type="match status" value="1"/>
</dbReference>
<dbReference type="OrthoDB" id="526653at2759"/>
<dbReference type="GO" id="GO:0006357">
    <property type="term" value="P:regulation of transcription by RNA polymerase II"/>
    <property type="evidence" value="ECO:0007669"/>
    <property type="project" value="TreeGrafter"/>
</dbReference>
<dbReference type="InterPro" id="IPR029012">
    <property type="entry name" value="Helix_hairpin_bin_sf"/>
</dbReference>
<keyword evidence="7" id="KW-1133">Transmembrane helix</keyword>
<dbReference type="AlphaFoldDB" id="A0A0R3SV13"/>
<evidence type="ECO:0000256" key="1">
    <source>
        <dbReference type="ARBA" id="ARBA00004123"/>
    </source>
</evidence>
<reference evidence="10" key="1">
    <citation type="submission" date="2016-04" db="UniProtKB">
        <authorList>
            <consortium name="WormBaseParasite"/>
        </authorList>
    </citation>
    <scope>IDENTIFICATION</scope>
</reference>
<reference evidence="8 9" key="2">
    <citation type="submission" date="2018-11" db="EMBL/GenBank/DDBJ databases">
        <authorList>
            <consortium name="Pathogen Informatics"/>
        </authorList>
    </citation>
    <scope>NUCLEOTIDE SEQUENCE [LARGE SCALE GENOMIC DNA]</scope>
</reference>
<feature type="transmembrane region" description="Helical" evidence="7">
    <location>
        <begin position="315"/>
        <end position="338"/>
    </location>
</feature>
<feature type="transmembrane region" description="Helical" evidence="7">
    <location>
        <begin position="176"/>
        <end position="201"/>
    </location>
</feature>
<keyword evidence="5 6" id="KW-0539">Nucleus</keyword>
<proteinExistence type="inferred from homology"/>
<dbReference type="InterPro" id="IPR028945">
    <property type="entry name" value="Get1"/>
</dbReference>
<evidence type="ECO:0000313" key="10">
    <source>
        <dbReference type="WBParaSite" id="HDID_0000938001-mRNA-1"/>
    </source>
</evidence>
<dbReference type="GO" id="GO:0016592">
    <property type="term" value="C:mediator complex"/>
    <property type="evidence" value="ECO:0007669"/>
    <property type="project" value="UniProtKB-UniRule"/>
</dbReference>
<evidence type="ECO:0000256" key="7">
    <source>
        <dbReference type="SAM" id="Phobius"/>
    </source>
</evidence>
<feature type="transmembrane region" description="Helical" evidence="7">
    <location>
        <begin position="270"/>
        <end position="294"/>
    </location>
</feature>
<keyword evidence="3 6" id="KW-0010">Activator</keyword>
<dbReference type="PANTHER" id="PTHR13381:SF0">
    <property type="entry name" value="MEDIATOR OF RNA POLYMERASE II TRANSCRIPTION SUBUNIT 21"/>
    <property type="match status" value="1"/>
</dbReference>
<name>A0A0R3SV13_HYMDI</name>
<dbReference type="Gene3D" id="6.10.280.10">
    <property type="entry name" value="Mediator complex, subunit Med21"/>
    <property type="match status" value="1"/>
</dbReference>
<dbReference type="EMBL" id="UYSG01011278">
    <property type="protein sequence ID" value="VDL61696.1"/>
    <property type="molecule type" value="Genomic_DNA"/>
</dbReference>
<evidence type="ECO:0000256" key="2">
    <source>
        <dbReference type="ARBA" id="ARBA00023015"/>
    </source>
</evidence>
<keyword evidence="7" id="KW-0472">Membrane</keyword>
<organism evidence="10">
    <name type="scientific">Hymenolepis diminuta</name>
    <name type="common">Rat tapeworm</name>
    <dbReference type="NCBI Taxonomy" id="6216"/>
    <lineage>
        <taxon>Eukaryota</taxon>
        <taxon>Metazoa</taxon>
        <taxon>Spiralia</taxon>
        <taxon>Lophotrochozoa</taxon>
        <taxon>Platyhelminthes</taxon>
        <taxon>Cestoda</taxon>
        <taxon>Eucestoda</taxon>
        <taxon>Cyclophyllidea</taxon>
        <taxon>Hymenolepididae</taxon>
        <taxon>Hymenolepis</taxon>
    </lineage>
</organism>
<dbReference type="InterPro" id="IPR021384">
    <property type="entry name" value="Mediator_Med21"/>
</dbReference>
<dbReference type="STRING" id="6216.A0A0R3SV13"/>
<dbReference type="Gene3D" id="1.10.287.660">
    <property type="entry name" value="Helix hairpin bin"/>
    <property type="match status" value="1"/>
</dbReference>
<dbReference type="WBParaSite" id="HDID_0000938001-mRNA-1">
    <property type="protein sequence ID" value="HDID_0000938001-mRNA-1"/>
    <property type="gene ID" value="HDID_0000938001"/>
</dbReference>
<comment type="subcellular location">
    <subcellularLocation>
        <location evidence="1 6">Nucleus</location>
    </subcellularLocation>
</comment>
<dbReference type="InterPro" id="IPR037212">
    <property type="entry name" value="Med7/Med21-like"/>
</dbReference>
<keyword evidence="4 6" id="KW-0804">Transcription</keyword>
<comment type="similarity">
    <text evidence="6">Belongs to the Mediator complex subunit 21 family.</text>
</comment>
<comment type="subunit">
    <text evidence="6">Component of the Mediator complex.</text>
</comment>
<dbReference type="PANTHER" id="PTHR13381">
    <property type="entry name" value="RNA POLYMERASE II HOLOENZYME COMPONENT SRB7"/>
    <property type="match status" value="1"/>
</dbReference>
<evidence type="ECO:0000256" key="6">
    <source>
        <dbReference type="RuleBase" id="RU366036"/>
    </source>
</evidence>
<evidence type="ECO:0000313" key="8">
    <source>
        <dbReference type="EMBL" id="VDL61696.1"/>
    </source>
</evidence>
<evidence type="ECO:0000256" key="5">
    <source>
        <dbReference type="ARBA" id="ARBA00023242"/>
    </source>
</evidence>
<dbReference type="Proteomes" id="UP000274504">
    <property type="component" value="Unassembled WGS sequence"/>
</dbReference>
<gene>
    <name evidence="8" type="ORF">HDID_LOCUS9378</name>
</gene>
<evidence type="ECO:0000256" key="4">
    <source>
        <dbReference type="ARBA" id="ARBA00023163"/>
    </source>
</evidence>
<protein>
    <recommendedName>
        <fullName evidence="6">Mediator of RNA polymerase II transcription subunit 21</fullName>
    </recommendedName>
</protein>
<evidence type="ECO:0000313" key="9">
    <source>
        <dbReference type="Proteomes" id="UP000274504"/>
    </source>
</evidence>
<keyword evidence="2 6" id="KW-0805">Transcription regulation</keyword>
<comment type="function">
    <text evidence="6">Component of the Mediator complex, a coactivator involved in the regulated transcription of nearly all RNA polymerase II-dependent genes. Mediator functions as a bridge to convey information from gene-specific regulatory proteins to the basal RNA polymerase II transcription machinery. Mediator is recruited to promoters by direct interactions with regulatory proteins and serves as a scaffold for the assembly of a functional preinitiation complex with RNA polymerase II and the general transcription factors.</text>
</comment>
<dbReference type="Pfam" id="PF11221">
    <property type="entry name" value="Med21"/>
    <property type="match status" value="1"/>
</dbReference>
<dbReference type="GO" id="GO:0003712">
    <property type="term" value="F:transcription coregulator activity"/>
    <property type="evidence" value="ECO:0007669"/>
    <property type="project" value="TreeGrafter"/>
</dbReference>
<dbReference type="GO" id="GO:0071816">
    <property type="term" value="P:tail-anchored membrane protein insertion into ER membrane"/>
    <property type="evidence" value="ECO:0007669"/>
    <property type="project" value="InterPro"/>
</dbReference>
<sequence>MADRLTELQDTINLQAENLYNAIGVIQQLAQPSFFCDLNHKGRREKEWASNPELQALLQSQTGEDYAHKYAISIADYAKKIEVLINSLPAEETNTEVQDEATKNLYSDYRKESAKLFHLVTESFQTRLSKVRGLLSRISETQLLTRSLESEVCSVSYPVMGSEIHMNTESDFYFVWLHYLTLCLITIFFTRLFGILLPITFPKIAQYVLPSCRASRAAAKQRNAELRELRGKMSKLNMVDNFAAYSKLQRKIKALEKEQNETDRNQLGTILVSSLVAQIIRYILHGILLAWLFSRTPTDRLTNDQLALLKETRAFVGRLVICVHRIPGWFITMLWISLCEATSSRFLIIFQRKIEADGGEENFLQTVTNFAAASGTF</sequence>
<accession>A0A0R3SV13</accession>